<name>G8UMN4_TANFA</name>
<dbReference type="InterPro" id="IPR008927">
    <property type="entry name" value="6-PGluconate_DH-like_C_sf"/>
</dbReference>
<dbReference type="InterPro" id="IPR046826">
    <property type="entry name" value="PDH_N"/>
</dbReference>
<dbReference type="PANTHER" id="PTHR21363:SF0">
    <property type="entry name" value="PREPHENATE DEHYDROGENASE [NADP(+)]"/>
    <property type="match status" value="1"/>
</dbReference>
<dbReference type="KEGG" id="tfo:BFO_1679"/>
<evidence type="ECO:0000313" key="4">
    <source>
        <dbReference type="Proteomes" id="UP000005436"/>
    </source>
</evidence>
<dbReference type="Pfam" id="PF02153">
    <property type="entry name" value="PDH_N"/>
    <property type="match status" value="1"/>
</dbReference>
<dbReference type="AlphaFoldDB" id="G8UMN4"/>
<dbReference type="SUPFAM" id="SSF51735">
    <property type="entry name" value="NAD(P)-binding Rossmann-fold domains"/>
    <property type="match status" value="1"/>
</dbReference>
<dbReference type="Proteomes" id="UP000005436">
    <property type="component" value="Chromosome"/>
</dbReference>
<dbReference type="PATRIC" id="fig|203275.8.peg.1524"/>
<dbReference type="GO" id="GO:0004665">
    <property type="term" value="F:prephenate dehydrogenase (NADP+) activity"/>
    <property type="evidence" value="ECO:0007669"/>
    <property type="project" value="InterPro"/>
</dbReference>
<dbReference type="HOGENOM" id="CLU_1080348_0_0_10"/>
<dbReference type="eggNOG" id="COG0287">
    <property type="taxonomic scope" value="Bacteria"/>
</dbReference>
<dbReference type="Gene3D" id="1.10.3660.10">
    <property type="entry name" value="6-phosphogluconate dehydrogenase C-terminal like domain"/>
    <property type="match status" value="1"/>
</dbReference>
<dbReference type="STRING" id="203275.BFO_1679"/>
<evidence type="ECO:0000256" key="1">
    <source>
        <dbReference type="ARBA" id="ARBA00023002"/>
    </source>
</evidence>
<dbReference type="PANTHER" id="PTHR21363">
    <property type="entry name" value="PREPHENATE DEHYDROGENASE"/>
    <property type="match status" value="1"/>
</dbReference>
<gene>
    <name evidence="3" type="ordered locus">BFO_1679</name>
</gene>
<keyword evidence="4" id="KW-1185">Reference proteome</keyword>
<dbReference type="GO" id="GO:0070403">
    <property type="term" value="F:NAD+ binding"/>
    <property type="evidence" value="ECO:0007669"/>
    <property type="project" value="InterPro"/>
</dbReference>
<dbReference type="FunFam" id="3.40.50.720:FF:000232">
    <property type="entry name" value="Prephenate dehydrogenase family protein"/>
    <property type="match status" value="1"/>
</dbReference>
<dbReference type="InterPro" id="IPR003099">
    <property type="entry name" value="Prephen_DH"/>
</dbReference>
<protein>
    <submittedName>
        <fullName evidence="3">Prephenate dehydrogenase</fullName>
        <ecNumber evidence="3">1.3.1.12</ecNumber>
    </submittedName>
</protein>
<reference evidence="4" key="1">
    <citation type="submission" date="2011-12" db="EMBL/GenBank/DDBJ databases">
        <title>Complete sequence of Tannerella forsythia ATCC 43037.</title>
        <authorList>
            <person name="Dewhirst F."/>
            <person name="Tanner A."/>
            <person name="Izard J."/>
            <person name="Brinkac L."/>
            <person name="Durkin A.S."/>
            <person name="Hostetler J."/>
            <person name="Shetty J."/>
            <person name="Torralba M."/>
            <person name="Gill S."/>
            <person name="Nelson K."/>
        </authorList>
    </citation>
    <scope>NUCLEOTIDE SEQUENCE [LARGE SCALE GENOMIC DNA]</scope>
    <source>
        <strain evidence="4">ATCC 43037 / JCM 10827 / CCUG 33226 / KCTC 5666 / FDC 338</strain>
    </source>
</reference>
<sequence>MKILILGAGKMGSFFTDLLSFDHEVAVLEQDPKRMRFIYNALRMQSVDEIDAFAPEMVINCVTLTHTLDAFRSVLPHLRPYCIISDIASVKTNLLEFYKDCGFPYVSTHPMFGPTFANLGNLMQENAIIISEGDHLGKIFFKDLYEKLKLNIFEYTFEEHDKVVAYSLGIPFASTFVFVATMVHQDAPGTTFRRHMKIARGVLSEDDYLLTEILFNPRTPGQIDRIQRELDELQKIIAERDTEAMRGYLARLRKKSTRESLQPEKLSIFMRLNIIKKDGFDRKRKILEIFAWYPDPVIGMGNY</sequence>
<evidence type="ECO:0000259" key="2">
    <source>
        <dbReference type="PROSITE" id="PS51176"/>
    </source>
</evidence>
<dbReference type="Gene3D" id="3.40.50.720">
    <property type="entry name" value="NAD(P)-binding Rossmann-like Domain"/>
    <property type="match status" value="1"/>
</dbReference>
<dbReference type="PROSITE" id="PS51176">
    <property type="entry name" value="PDH_ADH"/>
    <property type="match status" value="1"/>
</dbReference>
<dbReference type="GO" id="GO:0008977">
    <property type="term" value="F:prephenate dehydrogenase (NAD+) activity"/>
    <property type="evidence" value="ECO:0007669"/>
    <property type="project" value="UniProtKB-EC"/>
</dbReference>
<dbReference type="EMBL" id="CP003191">
    <property type="protein sequence ID" value="AEW19718.1"/>
    <property type="molecule type" value="Genomic_DNA"/>
</dbReference>
<dbReference type="EC" id="1.3.1.12" evidence="3"/>
<dbReference type="InterPro" id="IPR036291">
    <property type="entry name" value="NAD(P)-bd_dom_sf"/>
</dbReference>
<evidence type="ECO:0000313" key="3">
    <source>
        <dbReference type="EMBL" id="AEW19718.1"/>
    </source>
</evidence>
<proteinExistence type="predicted"/>
<keyword evidence="1 3" id="KW-0560">Oxidoreductase</keyword>
<organism evidence="3 4">
    <name type="scientific">Tannerella forsythia (strain ATCC 43037 / JCM 10827 / CCUG 21028 A / KCTC 5666 / FDC 338)</name>
    <name type="common">Bacteroides forsythus</name>
    <dbReference type="NCBI Taxonomy" id="203275"/>
    <lineage>
        <taxon>Bacteria</taxon>
        <taxon>Pseudomonadati</taxon>
        <taxon>Bacteroidota</taxon>
        <taxon>Bacteroidia</taxon>
        <taxon>Bacteroidales</taxon>
        <taxon>Tannerellaceae</taxon>
        <taxon>Tannerella</taxon>
    </lineage>
</organism>
<dbReference type="GO" id="GO:0006571">
    <property type="term" value="P:tyrosine biosynthetic process"/>
    <property type="evidence" value="ECO:0007669"/>
    <property type="project" value="InterPro"/>
</dbReference>
<feature type="domain" description="Prephenate/arogenate dehydrogenase" evidence="2">
    <location>
        <begin position="1"/>
        <end position="267"/>
    </location>
</feature>
<dbReference type="InterPro" id="IPR050812">
    <property type="entry name" value="Preph/Arog_dehydrog"/>
</dbReference>
<accession>G8UMN4</accession>
<dbReference type="SUPFAM" id="SSF48179">
    <property type="entry name" value="6-phosphogluconate dehydrogenase C-terminal domain-like"/>
    <property type="match status" value="1"/>
</dbReference>